<evidence type="ECO:0000313" key="4">
    <source>
        <dbReference type="EMBL" id="RKD25761.1"/>
    </source>
</evidence>
<evidence type="ECO:0000313" key="5">
    <source>
        <dbReference type="Proteomes" id="UP000284219"/>
    </source>
</evidence>
<dbReference type="CDD" id="cd00093">
    <property type="entry name" value="HTH_XRE"/>
    <property type="match status" value="1"/>
</dbReference>
<dbReference type="InterPro" id="IPR010982">
    <property type="entry name" value="Lambda_DNA-bd_dom_sf"/>
</dbReference>
<dbReference type="RefSeq" id="WP_120188435.1">
    <property type="nucleotide sequence ID" value="NZ_MCHY01000006.1"/>
</dbReference>
<protein>
    <recommendedName>
        <fullName evidence="3">HTH cro/C1-type domain-containing protein</fullName>
    </recommendedName>
</protein>
<keyword evidence="2" id="KW-0812">Transmembrane</keyword>
<keyword evidence="1" id="KW-0238">DNA-binding</keyword>
<dbReference type="EMBL" id="MCHY01000006">
    <property type="protein sequence ID" value="RKD25761.1"/>
    <property type="molecule type" value="Genomic_DNA"/>
</dbReference>
<dbReference type="PANTHER" id="PTHR46558:SF15">
    <property type="entry name" value="HELIX-TURN-HELIX DOMAIN PROTEIN"/>
    <property type="match status" value="1"/>
</dbReference>
<evidence type="ECO:0000256" key="1">
    <source>
        <dbReference type="ARBA" id="ARBA00023125"/>
    </source>
</evidence>
<keyword evidence="2" id="KW-0472">Membrane</keyword>
<dbReference type="Pfam" id="PF01381">
    <property type="entry name" value="HTH_3"/>
    <property type="match status" value="1"/>
</dbReference>
<reference evidence="4 5" key="1">
    <citation type="submission" date="2016-08" db="EMBL/GenBank/DDBJ databases">
        <title>Novel Firmicute Genomes.</title>
        <authorList>
            <person name="Poppleton D.I."/>
            <person name="Gribaldo S."/>
        </authorList>
    </citation>
    <scope>NUCLEOTIDE SEQUENCE [LARGE SCALE GENOMIC DNA]</scope>
    <source>
        <strain evidence="4 5">RAOx-1</strain>
    </source>
</reference>
<keyword evidence="5" id="KW-1185">Reference proteome</keyword>
<sequence>MNIANQLKNYRNSVSISQEQLAEVVHVSRQTISNWETGKSYPDLQSLLILSEYFKVSLDDLVKGDVLMMKRNANIQRLNRLSFFMLGSFIFMVLSIVLYKYWGPMALMIPLLFYAFMMYAAFSIEKIKKVEDIQTYRQILDYMKKREVQKDFNKKKLVLEKVLFTIGSAVITFFLVYAVLTFL</sequence>
<dbReference type="Proteomes" id="UP000284219">
    <property type="component" value="Unassembled WGS sequence"/>
</dbReference>
<dbReference type="AlphaFoldDB" id="A0A419SNG4"/>
<feature type="transmembrane region" description="Helical" evidence="2">
    <location>
        <begin position="78"/>
        <end position="99"/>
    </location>
</feature>
<feature type="domain" description="HTH cro/C1-type" evidence="3">
    <location>
        <begin position="7"/>
        <end position="61"/>
    </location>
</feature>
<comment type="caution">
    <text evidence="4">The sequence shown here is derived from an EMBL/GenBank/DDBJ whole genome shotgun (WGS) entry which is preliminary data.</text>
</comment>
<evidence type="ECO:0000259" key="3">
    <source>
        <dbReference type="PROSITE" id="PS50943"/>
    </source>
</evidence>
<organism evidence="4 5">
    <name type="scientific">Ammoniphilus oxalaticus</name>
    <dbReference type="NCBI Taxonomy" id="66863"/>
    <lineage>
        <taxon>Bacteria</taxon>
        <taxon>Bacillati</taxon>
        <taxon>Bacillota</taxon>
        <taxon>Bacilli</taxon>
        <taxon>Bacillales</taxon>
        <taxon>Paenibacillaceae</taxon>
        <taxon>Aneurinibacillus group</taxon>
        <taxon>Ammoniphilus</taxon>
    </lineage>
</organism>
<name>A0A419SNG4_9BACL</name>
<dbReference type="GO" id="GO:0003677">
    <property type="term" value="F:DNA binding"/>
    <property type="evidence" value="ECO:0007669"/>
    <property type="project" value="UniProtKB-KW"/>
</dbReference>
<dbReference type="PROSITE" id="PS50943">
    <property type="entry name" value="HTH_CROC1"/>
    <property type="match status" value="1"/>
</dbReference>
<feature type="transmembrane region" description="Helical" evidence="2">
    <location>
        <begin position="105"/>
        <end position="124"/>
    </location>
</feature>
<dbReference type="InterPro" id="IPR001387">
    <property type="entry name" value="Cro/C1-type_HTH"/>
</dbReference>
<dbReference type="SMART" id="SM00530">
    <property type="entry name" value="HTH_XRE"/>
    <property type="match status" value="1"/>
</dbReference>
<evidence type="ECO:0000256" key="2">
    <source>
        <dbReference type="SAM" id="Phobius"/>
    </source>
</evidence>
<accession>A0A419SNG4</accession>
<gene>
    <name evidence="4" type="ORF">BEP19_02125</name>
</gene>
<dbReference type="Gene3D" id="1.10.260.40">
    <property type="entry name" value="lambda repressor-like DNA-binding domains"/>
    <property type="match status" value="1"/>
</dbReference>
<dbReference type="SUPFAM" id="SSF47413">
    <property type="entry name" value="lambda repressor-like DNA-binding domains"/>
    <property type="match status" value="1"/>
</dbReference>
<proteinExistence type="predicted"/>
<feature type="transmembrane region" description="Helical" evidence="2">
    <location>
        <begin position="162"/>
        <end position="180"/>
    </location>
</feature>
<keyword evidence="2" id="KW-1133">Transmembrane helix</keyword>
<dbReference type="OrthoDB" id="9804312at2"/>
<dbReference type="PANTHER" id="PTHR46558">
    <property type="entry name" value="TRACRIPTIONAL REGULATORY PROTEIN-RELATED-RELATED"/>
    <property type="match status" value="1"/>
</dbReference>